<dbReference type="PROSITE" id="PS51873">
    <property type="entry name" value="TRIAD"/>
    <property type="match status" value="1"/>
</dbReference>
<dbReference type="InterPro" id="IPR045162">
    <property type="entry name" value="Vps15-like"/>
</dbReference>
<evidence type="ECO:0000256" key="4">
    <source>
        <dbReference type="ARBA" id="ARBA00022679"/>
    </source>
</evidence>
<dbReference type="PROSITE" id="PS00108">
    <property type="entry name" value="PROTEIN_KINASE_ST"/>
    <property type="match status" value="1"/>
</dbReference>
<evidence type="ECO:0000256" key="10">
    <source>
        <dbReference type="ARBA" id="ARBA00022786"/>
    </source>
</evidence>
<gene>
    <name evidence="17" type="ORF">CANINC_000758</name>
</gene>
<dbReference type="Gene3D" id="1.20.120.1750">
    <property type="match status" value="1"/>
</dbReference>
<keyword evidence="10" id="KW-0833">Ubl conjugation pathway</keyword>
<evidence type="ECO:0000256" key="8">
    <source>
        <dbReference type="ARBA" id="ARBA00022771"/>
    </source>
</evidence>
<dbReference type="Pfam" id="PF00400">
    <property type="entry name" value="WD40"/>
    <property type="match status" value="1"/>
</dbReference>
<keyword evidence="18" id="KW-1185">Reference proteome</keyword>
<feature type="domain" description="Protein kinase" evidence="15">
    <location>
        <begin position="27"/>
        <end position="297"/>
    </location>
</feature>
<dbReference type="GO" id="GO:0006623">
    <property type="term" value="P:protein targeting to vacuole"/>
    <property type="evidence" value="ECO:0007669"/>
    <property type="project" value="TreeGrafter"/>
</dbReference>
<dbReference type="InterPro" id="IPR000719">
    <property type="entry name" value="Prot_kinase_dom"/>
</dbReference>
<dbReference type="InterPro" id="IPR047556">
    <property type="entry name" value="Rcat_RBR_TRIAD1"/>
</dbReference>
<evidence type="ECO:0000259" key="15">
    <source>
        <dbReference type="PROSITE" id="PS50011"/>
    </source>
</evidence>
<dbReference type="Pfam" id="PF00069">
    <property type="entry name" value="Pkinase"/>
    <property type="match status" value="1"/>
</dbReference>
<reference evidence="17 18" key="1">
    <citation type="journal article" date="2019" name="Front. Genet.">
        <title>Whole-Genome Sequencing of the Opportunistic Yeast Pathogen Candida inconspicua Uncovers Its Hybrid Origin.</title>
        <authorList>
            <person name="Mixao V."/>
            <person name="Hansen A.P."/>
            <person name="Saus E."/>
            <person name="Boekhout T."/>
            <person name="Lass-Florl C."/>
            <person name="Gabaldon T."/>
        </authorList>
    </citation>
    <scope>NUCLEOTIDE SEQUENCE [LARGE SCALE GENOMIC DNA]</scope>
    <source>
        <strain evidence="17 18">CBS 180</strain>
    </source>
</reference>
<evidence type="ECO:0000256" key="3">
    <source>
        <dbReference type="ARBA" id="ARBA00022574"/>
    </source>
</evidence>
<dbReference type="GO" id="GO:0016236">
    <property type="term" value="P:macroautophagy"/>
    <property type="evidence" value="ECO:0007669"/>
    <property type="project" value="InterPro"/>
</dbReference>
<dbReference type="GO" id="GO:0071561">
    <property type="term" value="C:nucleus-vacuole junction"/>
    <property type="evidence" value="ECO:0007669"/>
    <property type="project" value="TreeGrafter"/>
</dbReference>
<dbReference type="Gene3D" id="1.25.10.10">
    <property type="entry name" value="Leucine-rich Repeat Variant"/>
    <property type="match status" value="2"/>
</dbReference>
<keyword evidence="7" id="KW-0547">Nucleotide-binding</keyword>
<dbReference type="Gene3D" id="2.130.10.10">
    <property type="entry name" value="YVTN repeat-like/Quinoprotein amine dehydrogenase"/>
    <property type="match status" value="1"/>
</dbReference>
<proteinExistence type="predicted"/>
<dbReference type="InterPro" id="IPR011989">
    <property type="entry name" value="ARM-like"/>
</dbReference>
<dbReference type="EMBL" id="SELW01000129">
    <property type="protein sequence ID" value="TID30603.1"/>
    <property type="molecule type" value="Genomic_DNA"/>
</dbReference>
<feature type="repeat" description="HEAT" evidence="13">
    <location>
        <begin position="625"/>
        <end position="663"/>
    </location>
</feature>
<keyword evidence="5" id="KW-0479">Metal-binding</keyword>
<keyword evidence="2" id="KW-0723">Serine/threonine-protein kinase</keyword>
<dbReference type="InterPro" id="IPR036322">
    <property type="entry name" value="WD40_repeat_dom_sf"/>
</dbReference>
<dbReference type="GO" id="GO:0045324">
    <property type="term" value="P:late endosome to vacuole transport"/>
    <property type="evidence" value="ECO:0007669"/>
    <property type="project" value="InterPro"/>
</dbReference>
<evidence type="ECO:0000256" key="13">
    <source>
        <dbReference type="PROSITE-ProRule" id="PRU00103"/>
    </source>
</evidence>
<dbReference type="SUPFAM" id="SSF57850">
    <property type="entry name" value="RING/U-box"/>
    <property type="match status" value="1"/>
</dbReference>
<dbReference type="GO" id="GO:0004674">
    <property type="term" value="F:protein serine/threonine kinase activity"/>
    <property type="evidence" value="ECO:0007669"/>
    <property type="project" value="UniProtKB-KW"/>
</dbReference>
<evidence type="ECO:0000256" key="1">
    <source>
        <dbReference type="ARBA" id="ARBA00012513"/>
    </source>
</evidence>
<dbReference type="InterPro" id="IPR044066">
    <property type="entry name" value="TRIAD_supradom"/>
</dbReference>
<feature type="domain" description="RING-type" evidence="16">
    <location>
        <begin position="1580"/>
        <end position="1852"/>
    </location>
</feature>
<keyword evidence="11" id="KW-0862">Zinc</keyword>
<dbReference type="InterPro" id="IPR015943">
    <property type="entry name" value="WD40/YVTN_repeat-like_dom_sf"/>
</dbReference>
<dbReference type="SMART" id="SM00647">
    <property type="entry name" value="IBR"/>
    <property type="match status" value="2"/>
</dbReference>
<evidence type="ECO:0000259" key="16">
    <source>
        <dbReference type="PROSITE" id="PS51873"/>
    </source>
</evidence>
<evidence type="ECO:0000256" key="14">
    <source>
        <dbReference type="PROSITE-ProRule" id="PRU00221"/>
    </source>
</evidence>
<dbReference type="InterPro" id="IPR008271">
    <property type="entry name" value="Ser/Thr_kinase_AS"/>
</dbReference>
<dbReference type="InterPro" id="IPR021133">
    <property type="entry name" value="HEAT_type_2"/>
</dbReference>
<sequence length="2017" mass="231063">MNFDFSSISPTANTIATSAYLDFLPSLQFLKSLGSSRFLKTSQCLTVNGHVVVKLLVKPTTVEIDMKPYLEKLNQVKEKLKGVANTLPYHALIDSERATYLIRPYGRYSLFERLSIRPFFESIEKKWIVYQLLYTLARMHEVGVCHGDLKTENILLTSWNWVMITDIGLFKPIYLPDYNQSQFSFYFDTSQRHSCCVAPERFITQEESEKYINGNATLNTKSDIFSLGCIIAEIYSDGLPLFSLPQLFKYRKHDYVPNLDAIEDSNIKRLVQSMISLNPNERLDAKDYLIKYRQILFPDHFYTFLYSYMRSLCDTSMNKADATMNFQICDYRIDRMYRDFDKIALYFGFKKNIIETDEANNQLDPKDLIIPYRLNLPGMKSHIPQPTFQIIRPDSTNDSPCLILLSLLCHTTRNTTHSLFRVKACELILAFAEQLHDESKLDRCLPYLMNMLDDPSENVQVSALLCMTQLLTMVDTVTPINIHLFQEYILPKLQTFLKRSYMHLEKDSTLFSTSNGNSDENSSGAYVRTIFASCLPYLAVTAKKFLDMSLLFKDNMHKYNGLNADDMAFKNRSKYFIEFGDTMYQFENLTIQILTDSNIYVKIALLKNIKPLCFFFGKDKTNDVILSHLITYLNDKNAQLRLSFVSSIVSLAIFVGDISLEQYIMPLLIQAVNDPDEIVVGALIRVFSKLITLGLLKKHCFGDLINICAVLILHPTSLIRQSVLNLVLTISENLSTADFYCVLYPLVRPFFKQEVISFSWKNLYIAAHDPITRALYEAMKSWSVADQESLFWQRVQKDGIHKNVDSFGNAKVLFLKKQNGNVTNERNMTTYQQNSNRIQDFVNNFEVPLSNSDIKLINKLKSLGLNPEDLWKLATLRAYIYKVVRIKTSHIRSIDTVKITLSPKSVMADVVHSYTSSPVVVDDSDDIKDKKEFGGGNTESNVRTGHLILQNMESLKPVLTTKNWNQISTLSLLNTSNTEQNQIFDDIEGFNVFDETVQLKKFTTEVSFGYSGKNPYISKFLKSIKFEPTIDDFPEFGKPIIFSGIQQNEKEAIIKNMLITRLTEHQAPIICVATSPDSKFFVSVDAGGYMKVWDSSKLEVDILGESSVSLKFGCKVTSICFLGNRNCLAVSKLDGSIDIFKIDFVSDNFKKSSTISRVRHMQLDSIYKYPTKLSSVTTSSSIMIYMITSSGHLLAVDIKAMTTLFSYRGSVSNGYLKSLYIDEGQNWGLLGTSCGVLDLIDLQLGASVKSTKFVEGSFPIKEIIKVENTTSESKVCIIGGTGRQDVIIWDVCKCHPIIVFNSDNKDTVVSPQSYAVKDVSDGRAGVASDVSNLKVSFENDNSCTAMCYQWNIPLLQEKIYLATKDRSVIEWDFKNHENSRVIAAMGSYNTEKHFIRKSINSNLSFHQLSFKEANSALPQKSNDETIAPQDIVTSMTTLFLPYPLIVCDSGLIGETKQVLMSDYDSYELEYSGESDVDVSDDNSIGLDDIHEDMQCQIMYTFPSSKTSTGNPTHRMKFQTLCMEDIQKKMHVIVQKLAETLNFDYGVCLTLLCLYQWKEDKLIDDYMNISNIDLFYERHGLRRPKEINSSDLITRETDPAILYPKCGQRLLLSDLSVLSEYKSRRDTKQGSIQQKKSQIITEDEVKKMYNFSDDDFDNYSYDTELDAESDELILNKKVYDYQQEMSRREREEKKVKHNISLLSKYWYNLGTHYCLTHAKKYKHCPHPDCDNVVEFLGFDSDTVASLDEHMDMMLVPMVRCANQHKFCFGCNEASHSPCPCIAVKKWLKKCEDDSETLNWLESNTKDCPKCSALIEKNGGCNHMTCRKCHWQFCWVCMGDWANHCNNYRCGQYVATDKDESSAANARASLERYTFYFKVFNNQRLSFEKDRDMLLKFEVKIKELEPSMGASWIETNFYKESIRAILECRLTLKWSYAFLYYVPSCRGKSLIETAQWQLSNKVEELAKLFQDVEICDVMKRKTSFIKIKSAMLVAQDKFVETCIDIFADANTLKHIKSRI</sequence>
<dbReference type="InterPro" id="IPR055231">
    <property type="entry name" value="2AA_helical"/>
</dbReference>
<dbReference type="Pfam" id="PF01485">
    <property type="entry name" value="IBR"/>
    <property type="match status" value="1"/>
</dbReference>
<dbReference type="EC" id="2.7.11.1" evidence="1"/>
<dbReference type="InterPro" id="IPR001680">
    <property type="entry name" value="WD40_rpt"/>
</dbReference>
<dbReference type="PROSITE" id="PS50011">
    <property type="entry name" value="PROTEIN_KINASE_DOM"/>
    <property type="match status" value="1"/>
</dbReference>
<dbReference type="Pfam" id="PF22956">
    <property type="entry name" value="VPS15-like_hel"/>
    <property type="match status" value="1"/>
</dbReference>
<dbReference type="SMART" id="SM00320">
    <property type="entry name" value="WD40"/>
    <property type="match status" value="2"/>
</dbReference>
<dbReference type="GO" id="GO:0034272">
    <property type="term" value="C:phosphatidylinositol 3-kinase complex, class III, type II"/>
    <property type="evidence" value="ECO:0007669"/>
    <property type="project" value="TreeGrafter"/>
</dbReference>
<evidence type="ECO:0000256" key="5">
    <source>
        <dbReference type="ARBA" id="ARBA00022723"/>
    </source>
</evidence>
<dbReference type="Gene3D" id="1.10.510.10">
    <property type="entry name" value="Transferase(Phosphotransferase) domain 1"/>
    <property type="match status" value="1"/>
</dbReference>
<dbReference type="GO" id="GO:0005524">
    <property type="term" value="F:ATP binding"/>
    <property type="evidence" value="ECO:0007669"/>
    <property type="project" value="UniProtKB-KW"/>
</dbReference>
<evidence type="ECO:0000256" key="9">
    <source>
        <dbReference type="ARBA" id="ARBA00022777"/>
    </source>
</evidence>
<dbReference type="CDD" id="cd20360">
    <property type="entry name" value="Rcat_RBR_TRIAD1"/>
    <property type="match status" value="1"/>
</dbReference>
<dbReference type="GO" id="GO:0034271">
    <property type="term" value="C:phosphatidylinositol 3-kinase complex, class III, type I"/>
    <property type="evidence" value="ECO:0007669"/>
    <property type="project" value="TreeGrafter"/>
</dbReference>
<dbReference type="InterPro" id="IPR002867">
    <property type="entry name" value="IBR_dom"/>
</dbReference>
<dbReference type="GO" id="GO:0005770">
    <property type="term" value="C:late endosome"/>
    <property type="evidence" value="ECO:0007669"/>
    <property type="project" value="TreeGrafter"/>
</dbReference>
<dbReference type="Pfam" id="PF22191">
    <property type="entry name" value="IBR_1"/>
    <property type="match status" value="1"/>
</dbReference>
<dbReference type="SUPFAM" id="SSF48371">
    <property type="entry name" value="ARM repeat"/>
    <property type="match status" value="1"/>
</dbReference>
<organism evidence="17 18">
    <name type="scientific">Pichia inconspicua</name>
    <dbReference type="NCBI Taxonomy" id="52247"/>
    <lineage>
        <taxon>Eukaryota</taxon>
        <taxon>Fungi</taxon>
        <taxon>Dikarya</taxon>
        <taxon>Ascomycota</taxon>
        <taxon>Saccharomycotina</taxon>
        <taxon>Pichiomycetes</taxon>
        <taxon>Pichiales</taxon>
        <taxon>Pichiaceae</taxon>
        <taxon>Pichia</taxon>
    </lineage>
</organism>
<keyword evidence="6" id="KW-0677">Repeat</keyword>
<accession>A0A4T0X5N9</accession>
<keyword evidence="4" id="KW-0808">Transferase</keyword>
<evidence type="ECO:0000256" key="12">
    <source>
        <dbReference type="ARBA" id="ARBA00022840"/>
    </source>
</evidence>
<dbReference type="PROSITE" id="PS50082">
    <property type="entry name" value="WD_REPEATS_2"/>
    <property type="match status" value="1"/>
</dbReference>
<dbReference type="PROSITE" id="PS50077">
    <property type="entry name" value="HEAT_REPEAT"/>
    <property type="match status" value="1"/>
</dbReference>
<feature type="repeat" description="WD" evidence="14">
    <location>
        <begin position="1062"/>
        <end position="1094"/>
    </location>
</feature>
<evidence type="ECO:0000256" key="2">
    <source>
        <dbReference type="ARBA" id="ARBA00022527"/>
    </source>
</evidence>
<dbReference type="CDD" id="cd13980">
    <property type="entry name" value="STKc_Vps15"/>
    <property type="match status" value="1"/>
</dbReference>
<protein>
    <recommendedName>
        <fullName evidence="1">non-specific serine/threonine protein kinase</fullName>
        <ecNumber evidence="1">2.7.11.1</ecNumber>
    </recommendedName>
</protein>
<dbReference type="STRING" id="52247.A0A4T0X5N9"/>
<evidence type="ECO:0000313" key="17">
    <source>
        <dbReference type="EMBL" id="TID30603.1"/>
    </source>
</evidence>
<dbReference type="GO" id="GO:0008270">
    <property type="term" value="F:zinc ion binding"/>
    <property type="evidence" value="ECO:0007669"/>
    <property type="project" value="UniProtKB-KW"/>
</dbReference>
<comment type="caution">
    <text evidence="17">The sequence shown here is derived from an EMBL/GenBank/DDBJ whole genome shotgun (WGS) entry which is preliminary data.</text>
</comment>
<dbReference type="SMART" id="SM00220">
    <property type="entry name" value="S_TKc"/>
    <property type="match status" value="1"/>
</dbReference>
<evidence type="ECO:0000256" key="6">
    <source>
        <dbReference type="ARBA" id="ARBA00022737"/>
    </source>
</evidence>
<dbReference type="PANTHER" id="PTHR17583">
    <property type="entry name" value="PHOSPHOINOSITIDE 3-KINASE REGULATORY SUBUNIT 4"/>
    <property type="match status" value="1"/>
</dbReference>
<keyword evidence="9" id="KW-0418">Kinase</keyword>
<dbReference type="PROSITE" id="PS50294">
    <property type="entry name" value="WD_REPEATS_REGION"/>
    <property type="match status" value="1"/>
</dbReference>
<dbReference type="PANTHER" id="PTHR17583:SF0">
    <property type="entry name" value="PHOSPHOINOSITIDE 3-KINASE REGULATORY SUBUNIT 4"/>
    <property type="match status" value="1"/>
</dbReference>
<dbReference type="InterPro" id="IPR016024">
    <property type="entry name" value="ARM-type_fold"/>
</dbReference>
<dbReference type="SUPFAM" id="SSF50978">
    <property type="entry name" value="WD40 repeat-like"/>
    <property type="match status" value="1"/>
</dbReference>
<dbReference type="InterPro" id="IPR011009">
    <property type="entry name" value="Kinase-like_dom_sf"/>
</dbReference>
<dbReference type="OrthoDB" id="242910at2759"/>
<dbReference type="CDD" id="cd20346">
    <property type="entry name" value="BRcat_RBR_ANKIB1"/>
    <property type="match status" value="1"/>
</dbReference>
<evidence type="ECO:0000313" key="18">
    <source>
        <dbReference type="Proteomes" id="UP000307173"/>
    </source>
</evidence>
<keyword evidence="8" id="KW-0863">Zinc-finger</keyword>
<keyword evidence="12" id="KW-0067">ATP-binding</keyword>
<dbReference type="Proteomes" id="UP000307173">
    <property type="component" value="Unassembled WGS sequence"/>
</dbReference>
<keyword evidence="3 14" id="KW-0853">WD repeat</keyword>
<name>A0A4T0X5N9_9ASCO</name>
<dbReference type="SUPFAM" id="SSF56112">
    <property type="entry name" value="Protein kinase-like (PK-like)"/>
    <property type="match status" value="1"/>
</dbReference>
<evidence type="ECO:0000256" key="11">
    <source>
        <dbReference type="ARBA" id="ARBA00022833"/>
    </source>
</evidence>
<evidence type="ECO:0000256" key="7">
    <source>
        <dbReference type="ARBA" id="ARBA00022741"/>
    </source>
</evidence>